<dbReference type="GO" id="GO:0005576">
    <property type="term" value="C:extracellular region"/>
    <property type="evidence" value="ECO:0007669"/>
    <property type="project" value="UniProtKB-SubCell"/>
</dbReference>
<keyword evidence="4" id="KW-0175">Coiled coil</keyword>
<evidence type="ECO:0000313" key="8">
    <source>
        <dbReference type="Proteomes" id="UP000515150"/>
    </source>
</evidence>
<feature type="signal peptide" evidence="6">
    <location>
        <begin position="1"/>
        <end position="18"/>
    </location>
</feature>
<sequence>MRVSLLLVLCLFATWAQGQNQGEAQGEIQGEIQGENRGENQEKNQAADDSVQTSGQTTSTDLRCPDELRDMLVEQRVQLQNTRAELQTVRDKVAELEKDNAAAQVTSLVARMTSSEKEVEEQKKVVAALQEEMGVCKTEQNLSTSKLTEIQNSIKGSMKVAFSASLTTAGKIGPFNTEITLVYSRVFTNIGGGYNPITGFFTAPVKGVYYFRFTAFSKGGEWMAVNLYHGGERLLHNSELNNGHGFIANALILQLEQGGVVYMRLQQNCGLYDDPSTLNTFSGFLLFAL</sequence>
<dbReference type="GeneID" id="114853690"/>
<dbReference type="InterPro" id="IPR050822">
    <property type="entry name" value="Cerebellin_Synaptic_Org"/>
</dbReference>
<name>A0A9W2XSM2_BETSP</name>
<dbReference type="SUPFAM" id="SSF49842">
    <property type="entry name" value="TNF-like"/>
    <property type="match status" value="1"/>
</dbReference>
<feature type="domain" description="C1q" evidence="7">
    <location>
        <begin position="155"/>
        <end position="289"/>
    </location>
</feature>
<dbReference type="PRINTS" id="PR00007">
    <property type="entry name" value="COMPLEMNTC1Q"/>
</dbReference>
<dbReference type="SMART" id="SM00110">
    <property type="entry name" value="C1Q"/>
    <property type="match status" value="1"/>
</dbReference>
<proteinExistence type="predicted"/>
<keyword evidence="2" id="KW-0964">Secreted</keyword>
<dbReference type="PROSITE" id="PS50871">
    <property type="entry name" value="C1Q"/>
    <property type="match status" value="1"/>
</dbReference>
<feature type="coiled-coil region" evidence="4">
    <location>
        <begin position="72"/>
        <end position="132"/>
    </location>
</feature>
<dbReference type="InterPro" id="IPR001073">
    <property type="entry name" value="C1q_dom"/>
</dbReference>
<evidence type="ECO:0000256" key="6">
    <source>
        <dbReference type="SAM" id="SignalP"/>
    </source>
</evidence>
<dbReference type="RefSeq" id="XP_055364651.1">
    <property type="nucleotide sequence ID" value="XM_055508676.1"/>
</dbReference>
<dbReference type="PANTHER" id="PTHR22923">
    <property type="entry name" value="CEREBELLIN-RELATED"/>
    <property type="match status" value="1"/>
</dbReference>
<dbReference type="AlphaFoldDB" id="A0A9W2XSM2"/>
<feature type="compositionally biased region" description="Basic and acidic residues" evidence="5">
    <location>
        <begin position="36"/>
        <end position="46"/>
    </location>
</feature>
<accession>A0A9W2XSM2</accession>
<evidence type="ECO:0000256" key="4">
    <source>
        <dbReference type="SAM" id="Coils"/>
    </source>
</evidence>
<evidence type="ECO:0000256" key="2">
    <source>
        <dbReference type="ARBA" id="ARBA00022525"/>
    </source>
</evidence>
<evidence type="ECO:0000256" key="1">
    <source>
        <dbReference type="ARBA" id="ARBA00004613"/>
    </source>
</evidence>
<reference evidence="9" key="1">
    <citation type="submission" date="2025-08" db="UniProtKB">
        <authorList>
            <consortium name="RefSeq"/>
        </authorList>
    </citation>
    <scope>IDENTIFICATION</scope>
</reference>
<feature type="chain" id="PRO_5040892268" evidence="6">
    <location>
        <begin position="19"/>
        <end position="289"/>
    </location>
</feature>
<gene>
    <name evidence="9" type="primary">LOC114853690</name>
</gene>
<dbReference type="InterPro" id="IPR008983">
    <property type="entry name" value="Tumour_necrosis_fac-like_dom"/>
</dbReference>
<dbReference type="Proteomes" id="UP000515150">
    <property type="component" value="Chromosome 4"/>
</dbReference>
<organism evidence="8 9">
    <name type="scientific">Betta splendens</name>
    <name type="common">Siamese fighting fish</name>
    <dbReference type="NCBI Taxonomy" id="158456"/>
    <lineage>
        <taxon>Eukaryota</taxon>
        <taxon>Metazoa</taxon>
        <taxon>Chordata</taxon>
        <taxon>Craniata</taxon>
        <taxon>Vertebrata</taxon>
        <taxon>Euteleostomi</taxon>
        <taxon>Actinopterygii</taxon>
        <taxon>Neopterygii</taxon>
        <taxon>Teleostei</taxon>
        <taxon>Neoteleostei</taxon>
        <taxon>Acanthomorphata</taxon>
        <taxon>Anabantaria</taxon>
        <taxon>Anabantiformes</taxon>
        <taxon>Anabantoidei</taxon>
        <taxon>Osphronemidae</taxon>
        <taxon>Betta</taxon>
    </lineage>
</organism>
<evidence type="ECO:0000256" key="3">
    <source>
        <dbReference type="ARBA" id="ARBA00022729"/>
    </source>
</evidence>
<evidence type="ECO:0000259" key="7">
    <source>
        <dbReference type="PROSITE" id="PS50871"/>
    </source>
</evidence>
<evidence type="ECO:0000313" key="9">
    <source>
        <dbReference type="RefSeq" id="XP_055364651.1"/>
    </source>
</evidence>
<keyword evidence="3 6" id="KW-0732">Signal</keyword>
<evidence type="ECO:0000256" key="5">
    <source>
        <dbReference type="SAM" id="MobiDB-lite"/>
    </source>
</evidence>
<comment type="subcellular location">
    <subcellularLocation>
        <location evidence="1">Secreted</location>
    </subcellularLocation>
</comment>
<dbReference type="Gene3D" id="2.60.120.40">
    <property type="match status" value="1"/>
</dbReference>
<keyword evidence="8" id="KW-1185">Reference proteome</keyword>
<dbReference type="OrthoDB" id="6154955at2759"/>
<dbReference type="Pfam" id="PF00386">
    <property type="entry name" value="C1q"/>
    <property type="match status" value="1"/>
</dbReference>
<feature type="compositionally biased region" description="Polar residues" evidence="5">
    <location>
        <begin position="50"/>
        <end position="61"/>
    </location>
</feature>
<dbReference type="PANTHER" id="PTHR22923:SF102">
    <property type="entry name" value="CEREBELLIN 13-RELATED"/>
    <property type="match status" value="1"/>
</dbReference>
<feature type="region of interest" description="Disordered" evidence="5">
    <location>
        <begin position="36"/>
        <end position="62"/>
    </location>
</feature>
<protein>
    <submittedName>
        <fullName evidence="9">Uncharacterized protein LOC114853690 isoform X2</fullName>
    </submittedName>
</protein>